<reference evidence="2" key="1">
    <citation type="submission" date="2018-05" db="EMBL/GenBank/DDBJ databases">
        <title>Draft genome of Mucuna pruriens seed.</title>
        <authorList>
            <person name="Nnadi N.E."/>
            <person name="Vos R."/>
            <person name="Hasami M.H."/>
            <person name="Devisetty U.K."/>
            <person name="Aguiy J.C."/>
        </authorList>
    </citation>
    <scope>NUCLEOTIDE SEQUENCE [LARGE SCALE GENOMIC DNA]</scope>
    <source>
        <strain evidence="2">JCA_2017</strain>
    </source>
</reference>
<dbReference type="AlphaFoldDB" id="A0A371EV46"/>
<dbReference type="STRING" id="157652.A0A371EV46"/>
<dbReference type="EMBL" id="QJKJ01011907">
    <property type="protein sequence ID" value="RDX69938.1"/>
    <property type="molecule type" value="Genomic_DNA"/>
</dbReference>
<feature type="region of interest" description="Disordered" evidence="1">
    <location>
        <begin position="108"/>
        <end position="141"/>
    </location>
</feature>
<evidence type="ECO:0000256" key="1">
    <source>
        <dbReference type="SAM" id="MobiDB-lite"/>
    </source>
</evidence>
<protein>
    <submittedName>
        <fullName evidence="2">Uncharacterized protein</fullName>
    </submittedName>
</protein>
<comment type="caution">
    <text evidence="2">The sequence shown here is derived from an EMBL/GenBank/DDBJ whole genome shotgun (WGS) entry which is preliminary data.</text>
</comment>
<evidence type="ECO:0000313" key="3">
    <source>
        <dbReference type="Proteomes" id="UP000257109"/>
    </source>
</evidence>
<name>A0A371EV46_MUCPR</name>
<keyword evidence="3" id="KW-1185">Reference proteome</keyword>
<dbReference type="Proteomes" id="UP000257109">
    <property type="component" value="Unassembled WGS sequence"/>
</dbReference>
<proteinExistence type="predicted"/>
<organism evidence="2 3">
    <name type="scientific">Mucuna pruriens</name>
    <name type="common">Velvet bean</name>
    <name type="synonym">Dolichos pruriens</name>
    <dbReference type="NCBI Taxonomy" id="157652"/>
    <lineage>
        <taxon>Eukaryota</taxon>
        <taxon>Viridiplantae</taxon>
        <taxon>Streptophyta</taxon>
        <taxon>Embryophyta</taxon>
        <taxon>Tracheophyta</taxon>
        <taxon>Spermatophyta</taxon>
        <taxon>Magnoliopsida</taxon>
        <taxon>eudicotyledons</taxon>
        <taxon>Gunneridae</taxon>
        <taxon>Pentapetalae</taxon>
        <taxon>rosids</taxon>
        <taxon>fabids</taxon>
        <taxon>Fabales</taxon>
        <taxon>Fabaceae</taxon>
        <taxon>Papilionoideae</taxon>
        <taxon>50 kb inversion clade</taxon>
        <taxon>NPAAA clade</taxon>
        <taxon>indigoferoid/millettioid clade</taxon>
        <taxon>Phaseoleae</taxon>
        <taxon>Mucuna</taxon>
    </lineage>
</organism>
<dbReference type="PANTHER" id="PTHR33384:SF52">
    <property type="entry name" value="DUF3741 DOMAIN-CONTAINING PROTEIN"/>
    <property type="match status" value="1"/>
</dbReference>
<gene>
    <name evidence="2" type="ORF">CR513_50880</name>
</gene>
<dbReference type="OrthoDB" id="902328at2759"/>
<accession>A0A371EV46</accession>
<sequence>MNDYNLQHNALATLEEIRGPATGIVICPKPRRVGVFPNISTRPLRWKCCQQGEESNSKAGAELLDIISRKSYGEEENASQEAFSPPFFLGSPPARVANPLIQDASFGYEKHAPQPTSPVSSSPGVSSPASSPGLFSPSSSPLRKGGCVRMKFGFKSAAVRVVGFDCHVPAFA</sequence>
<dbReference type="PANTHER" id="PTHR33384">
    <property type="entry name" value="EXPRESSED PROTEIN"/>
    <property type="match status" value="1"/>
</dbReference>
<feature type="compositionally biased region" description="Low complexity" evidence="1">
    <location>
        <begin position="113"/>
        <end position="141"/>
    </location>
</feature>
<feature type="non-terminal residue" evidence="2">
    <location>
        <position position="1"/>
    </location>
</feature>
<evidence type="ECO:0000313" key="2">
    <source>
        <dbReference type="EMBL" id="RDX69938.1"/>
    </source>
</evidence>